<dbReference type="InterPro" id="IPR001818">
    <property type="entry name" value="Pept_M10_metallopeptidase"/>
</dbReference>
<feature type="repeat" description="Hemopexin" evidence="13">
    <location>
        <begin position="591"/>
        <end position="638"/>
    </location>
</feature>
<feature type="binding site" evidence="11">
    <location>
        <position position="283"/>
    </location>
    <ligand>
        <name>Zn(2+)</name>
        <dbReference type="ChEBI" id="CHEBI:29105"/>
        <label>1</label>
    </ligand>
</feature>
<feature type="binding site" evidence="11">
    <location>
        <position position="268"/>
    </location>
    <ligand>
        <name>Zn(2+)</name>
        <dbReference type="ChEBI" id="CHEBI:29105"/>
        <label>1</label>
    </ligand>
</feature>
<feature type="domain" description="Peptidase metallopeptidase" evidence="16">
    <location>
        <begin position="204"/>
        <end position="368"/>
    </location>
</feature>
<protein>
    <recommendedName>
        <fullName evidence="16">Peptidase metallopeptidase domain-containing protein</fullName>
    </recommendedName>
</protein>
<evidence type="ECO:0000256" key="15">
    <source>
        <dbReference type="SAM" id="SignalP"/>
    </source>
</evidence>
<feature type="binding site" evidence="11">
    <location>
        <position position="500"/>
    </location>
    <ligand>
        <name>Ca(2+)</name>
        <dbReference type="ChEBI" id="CHEBI:29108"/>
        <label>4</label>
    </ligand>
</feature>
<evidence type="ECO:0000313" key="18">
    <source>
        <dbReference type="Proteomes" id="UP000789390"/>
    </source>
</evidence>
<feature type="compositionally biased region" description="Acidic residues" evidence="14">
    <location>
        <begin position="418"/>
        <end position="431"/>
    </location>
</feature>
<evidence type="ECO:0000256" key="9">
    <source>
        <dbReference type="PIRSR" id="PIRSR001191-1"/>
    </source>
</evidence>
<dbReference type="PANTHER" id="PTHR10201:SF169">
    <property type="entry name" value="MATRIX METALLOPROTEINASE-16-LIKE PROTEIN"/>
    <property type="match status" value="1"/>
</dbReference>
<dbReference type="GO" id="GO:0030574">
    <property type="term" value="P:collagen catabolic process"/>
    <property type="evidence" value="ECO:0007669"/>
    <property type="project" value="TreeGrafter"/>
</dbReference>
<dbReference type="CDD" id="cd00094">
    <property type="entry name" value="HX"/>
    <property type="match status" value="1"/>
</dbReference>
<feature type="repeat" description="Hemopexin" evidence="13">
    <location>
        <begin position="545"/>
        <end position="587"/>
    </location>
</feature>
<feature type="binding site" evidence="11">
    <location>
        <position position="275"/>
    </location>
    <ligand>
        <name>Ca(2+)</name>
        <dbReference type="ChEBI" id="CHEBI:29108"/>
        <label>3</label>
    </ligand>
</feature>
<feature type="repeat" description="Hemopexin" evidence="13">
    <location>
        <begin position="492"/>
        <end position="541"/>
    </location>
</feature>
<evidence type="ECO:0000256" key="7">
    <source>
        <dbReference type="ARBA" id="ARBA00023049"/>
    </source>
</evidence>
<feature type="binding site" evidence="11">
    <location>
        <position position="597"/>
    </location>
    <ligand>
        <name>Ca(2+)</name>
        <dbReference type="ChEBI" id="CHEBI:29108"/>
        <label>5</label>
    </ligand>
</feature>
<dbReference type="PRINTS" id="PR00138">
    <property type="entry name" value="MATRIXIN"/>
</dbReference>
<dbReference type="PANTHER" id="PTHR10201">
    <property type="entry name" value="MATRIX METALLOPROTEINASE"/>
    <property type="match status" value="1"/>
</dbReference>
<keyword evidence="11" id="KW-0106">Calcium</keyword>
<dbReference type="GO" id="GO:0006508">
    <property type="term" value="P:proteolysis"/>
    <property type="evidence" value="ECO:0007669"/>
    <property type="project" value="UniProtKB-KW"/>
</dbReference>
<dbReference type="Pfam" id="PF01471">
    <property type="entry name" value="PG_binding_1"/>
    <property type="match status" value="1"/>
</dbReference>
<keyword evidence="3 10" id="KW-0479">Metal-binding</keyword>
<reference evidence="17" key="1">
    <citation type="submission" date="2021-11" db="EMBL/GenBank/DDBJ databases">
        <authorList>
            <person name="Schell T."/>
        </authorList>
    </citation>
    <scope>NUCLEOTIDE SEQUENCE</scope>
    <source>
        <strain evidence="17">M5</strain>
    </source>
</reference>
<dbReference type="InterPro" id="IPR036365">
    <property type="entry name" value="PGBD-like_sf"/>
</dbReference>
<dbReference type="CDD" id="cd04278">
    <property type="entry name" value="ZnMc_MMP"/>
    <property type="match status" value="1"/>
</dbReference>
<dbReference type="SMART" id="SM00235">
    <property type="entry name" value="ZnMc"/>
    <property type="match status" value="1"/>
</dbReference>
<evidence type="ECO:0000256" key="2">
    <source>
        <dbReference type="ARBA" id="ARBA00022670"/>
    </source>
</evidence>
<evidence type="ECO:0000256" key="8">
    <source>
        <dbReference type="ARBA" id="ARBA00023145"/>
    </source>
</evidence>
<proteinExistence type="inferred from homology"/>
<sequence length="688" mass="78540">MLNSELTFKSLLTLWLMCSMGSDCAPLLSKPINATRKIPQSHSPTTAAAAVVITTTQPPLSFQSVSTKPSEPIHPKNLSSTATAKLPGSESSPESMNISPVENRNASSPRNSEGVSVNVVMGFLQKFGYLEGRKDNNSEALFREEAVIDAIRTMQSFGGINPTGRMDNDTLQLLVTPRCGNKDVELDNNEQQSNKRRRKRFVVGAPGWNKRRITYFLANWSPKIGDEETTIQQLERAFKVWSDYAHLKFVQVPTPEADITILFGNGYHGDRYPFDGPGYTLAHAYYPYEFANFGGDVHFDEDEPWAVNPQEGSGIDFFTVATHELGHSLGLAHSPVPGSVMFPYYKGYQPNLQLDYDDILAMYQLYISRQVHDDRNEDDMTTTTTTTTPKPQTTTEKVSTTTTQPRPTRPTSRTTTPYDDDYNEIDDDESDQNSNSGSGKTEGTTVTEDEEEKIPTTTKRTVTINYEGDYETVDDHRRKFNVTNEDQSPKIPDICQGNFDAVSVLRNELFFFKGQYVWRLRQRAVIDDGYPTHIRHLFRELPDSLRKVDALYERPNGHIVFFSGPSYWVFDGDRMIEENSNLSWLGLPDGLDHLDAALVWGKNKKTYFFRKNLYWRYDDVKRQMDPGYPHDLSRWRGVTSDIDAAMQWTDGRTYFFKNKMFWRFDDTLVRTDMRYPQEAPPFWLGCPE</sequence>
<dbReference type="FunFam" id="2.110.10.10:FF:000018">
    <property type="entry name" value="Matrix metallopeptidase 25b"/>
    <property type="match status" value="1"/>
</dbReference>
<dbReference type="InterPro" id="IPR018487">
    <property type="entry name" value="Hemopexin-like_repeat"/>
</dbReference>
<comment type="similarity">
    <text evidence="1">Belongs to the peptidase M10A family.</text>
</comment>
<evidence type="ECO:0000256" key="14">
    <source>
        <dbReference type="SAM" id="MobiDB-lite"/>
    </source>
</evidence>
<feature type="binding site" evidence="11">
    <location>
        <position position="303"/>
    </location>
    <ligand>
        <name>Ca(2+)</name>
        <dbReference type="ChEBI" id="CHEBI:29108"/>
        <label>1</label>
    </ligand>
</feature>
<dbReference type="SUPFAM" id="SSF50923">
    <property type="entry name" value="Hemopexin-like domain"/>
    <property type="match status" value="1"/>
</dbReference>
<feature type="binding site" evidence="11">
    <location>
        <position position="296"/>
    </location>
    <ligand>
        <name>Ca(2+)</name>
        <dbReference type="ChEBI" id="CHEBI:29108"/>
        <label>2</label>
    </ligand>
</feature>
<feature type="repeat" description="Hemopexin" evidence="13">
    <location>
        <begin position="639"/>
        <end position="686"/>
    </location>
</feature>
<dbReference type="AlphaFoldDB" id="A0A8J2WLH7"/>
<feature type="binding site" evidence="11">
    <location>
        <position position="258"/>
    </location>
    <ligand>
        <name>Ca(2+)</name>
        <dbReference type="ChEBI" id="CHEBI:29108"/>
        <label>2</label>
    </ligand>
</feature>
<keyword evidence="15" id="KW-0732">Signal</keyword>
<evidence type="ECO:0000256" key="4">
    <source>
        <dbReference type="ARBA" id="ARBA00022737"/>
    </source>
</evidence>
<comment type="cofactor">
    <cofactor evidence="11">
        <name>Zn(2+)</name>
        <dbReference type="ChEBI" id="CHEBI:29105"/>
    </cofactor>
    <text evidence="11">Binds 2 Zn(2+) ions per subunit.</text>
</comment>
<feature type="binding site" evidence="10">
    <location>
        <position position="323"/>
    </location>
    <ligand>
        <name>Zn(2+)</name>
        <dbReference type="ChEBI" id="CHEBI:29105"/>
        <label>2</label>
        <note>catalytic</note>
    </ligand>
</feature>
<organism evidence="17 18">
    <name type="scientific">Daphnia galeata</name>
    <dbReference type="NCBI Taxonomy" id="27404"/>
    <lineage>
        <taxon>Eukaryota</taxon>
        <taxon>Metazoa</taxon>
        <taxon>Ecdysozoa</taxon>
        <taxon>Arthropoda</taxon>
        <taxon>Crustacea</taxon>
        <taxon>Branchiopoda</taxon>
        <taxon>Diplostraca</taxon>
        <taxon>Cladocera</taxon>
        <taxon>Anomopoda</taxon>
        <taxon>Daphniidae</taxon>
        <taxon>Daphnia</taxon>
    </lineage>
</organism>
<accession>A0A8J2WLH7</accession>
<dbReference type="Proteomes" id="UP000789390">
    <property type="component" value="Unassembled WGS sequence"/>
</dbReference>
<evidence type="ECO:0000256" key="12">
    <source>
        <dbReference type="PIRSR" id="PIRSR621190-5"/>
    </source>
</evidence>
<feature type="binding site" evidence="11">
    <location>
        <position position="549"/>
    </location>
    <ligand>
        <name>Ca(2+)</name>
        <dbReference type="ChEBI" id="CHEBI:29108"/>
        <label>4</label>
    </ligand>
</feature>
<feature type="compositionally biased region" description="Low complexity" evidence="14">
    <location>
        <begin position="381"/>
        <end position="417"/>
    </location>
</feature>
<comment type="caution">
    <text evidence="17">The sequence shown here is derived from an EMBL/GenBank/DDBJ whole genome shotgun (WGS) entry which is preliminary data.</text>
</comment>
<dbReference type="GO" id="GO:0005615">
    <property type="term" value="C:extracellular space"/>
    <property type="evidence" value="ECO:0007669"/>
    <property type="project" value="TreeGrafter"/>
</dbReference>
<feature type="chain" id="PRO_5035282785" description="Peptidase metallopeptidase domain-containing protein" evidence="15">
    <location>
        <begin position="25"/>
        <end position="688"/>
    </location>
</feature>
<feature type="binding site" description="in inhibited form" evidence="11">
    <location>
        <position position="179"/>
    </location>
    <ligand>
        <name>Zn(2+)</name>
        <dbReference type="ChEBI" id="CHEBI:29105"/>
        <label>2</label>
        <note>catalytic</note>
    </ligand>
</feature>
<keyword evidence="2" id="KW-0645">Protease</keyword>
<dbReference type="Pfam" id="PF00045">
    <property type="entry name" value="Hemopexin"/>
    <property type="match status" value="4"/>
</dbReference>
<dbReference type="InterPro" id="IPR006026">
    <property type="entry name" value="Peptidase_Metallo"/>
</dbReference>
<feature type="active site" evidence="9">
    <location>
        <position position="324"/>
    </location>
</feature>
<feature type="binding site" evidence="11">
    <location>
        <position position="341"/>
    </location>
    <ligand>
        <name>Zn(2+)</name>
        <dbReference type="ChEBI" id="CHEBI:29105"/>
        <label>2</label>
        <note>catalytic</note>
    </ligand>
</feature>
<keyword evidence="5" id="KW-0378">Hydrolase</keyword>
<keyword evidence="8" id="KW-0865">Zymogen</keyword>
<evidence type="ECO:0000256" key="13">
    <source>
        <dbReference type="PROSITE-ProRule" id="PRU01011"/>
    </source>
</evidence>
<dbReference type="GO" id="GO:0031012">
    <property type="term" value="C:extracellular matrix"/>
    <property type="evidence" value="ECO:0007669"/>
    <property type="project" value="InterPro"/>
</dbReference>
<gene>
    <name evidence="17" type="ORF">DGAL_LOCUS6045</name>
</gene>
<dbReference type="SUPFAM" id="SSF47090">
    <property type="entry name" value="PGBD-like"/>
    <property type="match status" value="1"/>
</dbReference>
<feature type="binding site" evidence="11">
    <location>
        <position position="270"/>
    </location>
    <ligand>
        <name>Zn(2+)</name>
        <dbReference type="ChEBI" id="CHEBI:29105"/>
        <label>1</label>
    </ligand>
</feature>
<dbReference type="InterPro" id="IPR000585">
    <property type="entry name" value="Hemopexin-like_dom"/>
</dbReference>
<dbReference type="FunFam" id="3.40.390.10:FF:000022">
    <property type="entry name" value="Matrix metalloproteinase 1, isoform C"/>
    <property type="match status" value="1"/>
</dbReference>
<evidence type="ECO:0000256" key="11">
    <source>
        <dbReference type="PIRSR" id="PIRSR621190-2"/>
    </source>
</evidence>
<dbReference type="InterPro" id="IPR021190">
    <property type="entry name" value="Pept_M10A"/>
</dbReference>
<dbReference type="GO" id="GO:0004222">
    <property type="term" value="F:metalloendopeptidase activity"/>
    <property type="evidence" value="ECO:0007669"/>
    <property type="project" value="InterPro"/>
</dbReference>
<evidence type="ECO:0000256" key="10">
    <source>
        <dbReference type="PIRSR" id="PIRSR001191-2"/>
    </source>
</evidence>
<feature type="short sequence motif" description="Cysteine switch" evidence="12">
    <location>
        <begin position="177"/>
        <end position="184"/>
    </location>
</feature>
<feature type="region of interest" description="Disordered" evidence="14">
    <location>
        <begin position="61"/>
        <end position="113"/>
    </location>
</feature>
<dbReference type="Pfam" id="PF00413">
    <property type="entry name" value="Peptidase_M10"/>
    <property type="match status" value="1"/>
</dbReference>
<evidence type="ECO:0000256" key="6">
    <source>
        <dbReference type="ARBA" id="ARBA00022833"/>
    </source>
</evidence>
<dbReference type="Gene3D" id="3.40.390.10">
    <property type="entry name" value="Collagenase (Catalytic Domain)"/>
    <property type="match status" value="1"/>
</dbReference>
<evidence type="ECO:0000256" key="1">
    <source>
        <dbReference type="ARBA" id="ARBA00010370"/>
    </source>
</evidence>
<feature type="compositionally biased region" description="Polar residues" evidence="14">
    <location>
        <begin position="77"/>
        <end position="113"/>
    </location>
</feature>
<comment type="cofactor">
    <cofactor evidence="11">
        <name>Ca(2+)</name>
        <dbReference type="ChEBI" id="CHEBI:29108"/>
    </cofactor>
    <text evidence="11">Can bind about 5 Ca(2+) ions per subunit.</text>
</comment>
<dbReference type="Gene3D" id="2.110.10.10">
    <property type="entry name" value="Hemopexin-like domain"/>
    <property type="match status" value="1"/>
</dbReference>
<feature type="binding site" evidence="11">
    <location>
        <position position="294"/>
    </location>
    <ligand>
        <name>Ca(2+)</name>
        <dbReference type="ChEBI" id="CHEBI:29108"/>
        <label>2</label>
    </ligand>
</feature>
<feature type="binding site" evidence="11">
    <location>
        <position position="303"/>
    </location>
    <ligand>
        <name>Ca(2+)</name>
        <dbReference type="ChEBI" id="CHEBI:29108"/>
        <label>3</label>
    </ligand>
</feature>
<evidence type="ECO:0000313" key="17">
    <source>
        <dbReference type="EMBL" id="CAH0103471.1"/>
    </source>
</evidence>
<dbReference type="InterPro" id="IPR036375">
    <property type="entry name" value="Hemopexin-like_dom_sf"/>
</dbReference>
<keyword evidence="6 10" id="KW-0862">Zinc</keyword>
<dbReference type="InterPro" id="IPR033739">
    <property type="entry name" value="M10A_MMP"/>
</dbReference>
<dbReference type="GO" id="GO:0030198">
    <property type="term" value="P:extracellular matrix organization"/>
    <property type="evidence" value="ECO:0007669"/>
    <property type="project" value="TreeGrafter"/>
</dbReference>
<evidence type="ECO:0000256" key="5">
    <source>
        <dbReference type="ARBA" id="ARBA00022801"/>
    </source>
</evidence>
<feature type="signal peptide" evidence="15">
    <location>
        <begin position="1"/>
        <end position="24"/>
    </location>
</feature>
<dbReference type="EMBL" id="CAKKLH010000112">
    <property type="protein sequence ID" value="CAH0103471.1"/>
    <property type="molecule type" value="Genomic_DNA"/>
</dbReference>
<dbReference type="GO" id="GO:0008270">
    <property type="term" value="F:zinc ion binding"/>
    <property type="evidence" value="ECO:0007669"/>
    <property type="project" value="InterPro"/>
</dbReference>
<feature type="region of interest" description="Disordered" evidence="14">
    <location>
        <begin position="376"/>
        <end position="457"/>
    </location>
</feature>
<dbReference type="OrthoDB" id="406838at2759"/>
<feature type="binding site" evidence="10">
    <location>
        <position position="327"/>
    </location>
    <ligand>
        <name>Zn(2+)</name>
        <dbReference type="ChEBI" id="CHEBI:29105"/>
        <label>2</label>
        <note>catalytic</note>
    </ligand>
</feature>
<dbReference type="SMART" id="SM00120">
    <property type="entry name" value="HX"/>
    <property type="match status" value="4"/>
</dbReference>
<dbReference type="PIRSF" id="PIRSF001191">
    <property type="entry name" value="Peptidase_M10A_matrix"/>
    <property type="match status" value="1"/>
</dbReference>
<dbReference type="InterPro" id="IPR024079">
    <property type="entry name" value="MetalloPept_cat_dom_sf"/>
</dbReference>
<name>A0A8J2WLH7_9CRUS</name>
<keyword evidence="4" id="KW-0677">Repeat</keyword>
<feature type="binding site" evidence="11">
    <location>
        <position position="643"/>
    </location>
    <ligand>
        <name>Ca(2+)</name>
        <dbReference type="ChEBI" id="CHEBI:29108"/>
        <label>4</label>
    </ligand>
</feature>
<feature type="binding site" evidence="11">
    <location>
        <position position="298"/>
    </location>
    <ligand>
        <name>Zn(2+)</name>
        <dbReference type="ChEBI" id="CHEBI:29105"/>
        <label>1</label>
    </ligand>
</feature>
<keyword evidence="18" id="KW-1185">Reference proteome</keyword>
<feature type="binding site" evidence="11">
    <location>
        <position position="276"/>
    </location>
    <ligand>
        <name>Ca(2+)</name>
        <dbReference type="ChEBI" id="CHEBI:29108"/>
        <label>3</label>
    </ligand>
</feature>
<dbReference type="InterPro" id="IPR002477">
    <property type="entry name" value="Peptidoglycan-bd-like"/>
</dbReference>
<dbReference type="SUPFAM" id="SSF55486">
    <property type="entry name" value="Metalloproteases ('zincins'), catalytic domain"/>
    <property type="match status" value="1"/>
</dbReference>
<feature type="binding site" evidence="11">
    <location>
        <position position="300"/>
    </location>
    <ligand>
        <name>Ca(2+)</name>
        <dbReference type="ChEBI" id="CHEBI:29108"/>
        <label>3</label>
    </ligand>
</feature>
<feature type="binding site" evidence="11">
    <location>
        <position position="292"/>
    </location>
    <ligand>
        <name>Ca(2+)</name>
        <dbReference type="ChEBI" id="CHEBI:29108"/>
        <label>2</label>
    </ligand>
</feature>
<feature type="binding site" evidence="10">
    <location>
        <position position="333"/>
    </location>
    <ligand>
        <name>Zn(2+)</name>
        <dbReference type="ChEBI" id="CHEBI:29105"/>
        <label>2</label>
        <note>catalytic</note>
    </ligand>
</feature>
<evidence type="ECO:0000259" key="16">
    <source>
        <dbReference type="SMART" id="SM00235"/>
    </source>
</evidence>
<dbReference type="PROSITE" id="PS51642">
    <property type="entry name" value="HEMOPEXIN_2"/>
    <property type="match status" value="4"/>
</dbReference>
<evidence type="ECO:0000256" key="3">
    <source>
        <dbReference type="ARBA" id="ARBA00022723"/>
    </source>
</evidence>
<keyword evidence="7" id="KW-0482">Metalloprotease</keyword>